<feature type="transmembrane region" description="Helical" evidence="1">
    <location>
        <begin position="235"/>
        <end position="253"/>
    </location>
</feature>
<evidence type="ECO:0000259" key="2">
    <source>
        <dbReference type="Pfam" id="PF20047"/>
    </source>
</evidence>
<dbReference type="RefSeq" id="WP_338754558.1">
    <property type="nucleotide sequence ID" value="NZ_CP147404.1"/>
</dbReference>
<gene>
    <name evidence="3" type="ORF">WDJ61_08935</name>
</gene>
<feature type="domain" description="DUF6449" evidence="2">
    <location>
        <begin position="426"/>
        <end position="519"/>
    </location>
</feature>
<name>A0ABZ2NAT1_9BACI</name>
<protein>
    <submittedName>
        <fullName evidence="3">DUF6449 domain-containing protein</fullName>
    </submittedName>
</protein>
<feature type="transmembrane region" description="Helical" evidence="1">
    <location>
        <begin position="64"/>
        <end position="84"/>
    </location>
</feature>
<accession>A0ABZ2NAT1</accession>
<feature type="transmembrane region" description="Helical" evidence="1">
    <location>
        <begin position="297"/>
        <end position="315"/>
    </location>
</feature>
<organism evidence="3 4">
    <name type="scientific">Bacillus kandeliae</name>
    <dbReference type="NCBI Taxonomy" id="3129297"/>
    <lineage>
        <taxon>Bacteria</taxon>
        <taxon>Bacillati</taxon>
        <taxon>Bacillota</taxon>
        <taxon>Bacilli</taxon>
        <taxon>Bacillales</taxon>
        <taxon>Bacillaceae</taxon>
        <taxon>Bacillus</taxon>
    </lineage>
</organism>
<keyword evidence="1" id="KW-1133">Transmembrane helix</keyword>
<evidence type="ECO:0000313" key="3">
    <source>
        <dbReference type="EMBL" id="WXB94731.1"/>
    </source>
</evidence>
<dbReference type="EMBL" id="CP147404">
    <property type="protein sequence ID" value="WXB94731.1"/>
    <property type="molecule type" value="Genomic_DNA"/>
</dbReference>
<dbReference type="Pfam" id="PF20047">
    <property type="entry name" value="DUF6449"/>
    <property type="match status" value="1"/>
</dbReference>
<feature type="transmembrane region" description="Helical" evidence="1">
    <location>
        <begin position="175"/>
        <end position="194"/>
    </location>
</feature>
<feature type="transmembrane region" description="Helical" evidence="1">
    <location>
        <begin position="143"/>
        <end position="163"/>
    </location>
</feature>
<evidence type="ECO:0000313" key="4">
    <source>
        <dbReference type="Proteomes" id="UP001387364"/>
    </source>
</evidence>
<reference evidence="3 4" key="1">
    <citation type="submission" date="2024-02" db="EMBL/GenBank/DDBJ databases">
        <title>Seven novel Bacillus-like species.</title>
        <authorList>
            <person name="Liu G."/>
        </authorList>
    </citation>
    <scope>NUCLEOTIDE SEQUENCE [LARGE SCALE GENOMIC DNA]</scope>
    <source>
        <strain evidence="3 4">FJAT-52991</strain>
    </source>
</reference>
<dbReference type="Proteomes" id="UP001387364">
    <property type="component" value="Chromosome"/>
</dbReference>
<feature type="transmembrane region" description="Helical" evidence="1">
    <location>
        <begin position="327"/>
        <end position="346"/>
    </location>
</feature>
<feature type="transmembrane region" description="Helical" evidence="1">
    <location>
        <begin position="20"/>
        <end position="41"/>
    </location>
</feature>
<keyword evidence="1" id="KW-0472">Membrane</keyword>
<dbReference type="InterPro" id="IPR045611">
    <property type="entry name" value="DUF6449"/>
</dbReference>
<feature type="transmembrane region" description="Helical" evidence="1">
    <location>
        <begin position="104"/>
        <end position="131"/>
    </location>
</feature>
<proteinExistence type="predicted"/>
<sequence>MVSTILFFNQGIWRQKAKVLGWLSLLYFLSLFFIVPLQLIIKHTNDEGPFINDLSSVFQLSTDMQTMLIITAPVAFAIFAFRYLHVKAAADFMHSLPVSRSTLFYQYTICGFIFMMIPIVATALVLTVSQWMIGINYFSASEILIWIGFTLFWNFVIYSAAIFSGMLTGMSIMQILFTYALFLLPSGFIILSVYNLKFLLHGFSAEYYLTFNLERFIIFSRIYSATDLPLQWWEWLIYSGIAILFLLVALIAYKRRPTETATLALAFPKLRPLFVYSCTFLAMLFGGLYFSTIQYTLPWIAFGLITFSFLSYFAARMIVEKTTRVFIYWKGYLFFIGAILLLSLSIHTLDGTYENKIPDVTKIEEAYFSDGIYGSNHVGLVGTNEIQPSNFYKDPVNVKKITEFHQQAIKNKSYQLKDVTPVVFSYKTDNGKKIIREYNVPVDQYDQWLNEIAGSEEFKYNQYPLLSMDNNNIDSIDFSSELFYNKHLTLTNPKQMNELVALLKEEMKKENLIKTKNTNVWGAISIYFDDEKAIYVPWKKVYHDVEKWLEEEGLLEQARVMPHDIGYAVVFETLNSEDPYASIDEYGQVKPSINQIKIKDKGQIEKLLPIANTGEENDSYTIAYYGKNDMSPIFEQISKEEAPSFIKKQLSK</sequence>
<evidence type="ECO:0000256" key="1">
    <source>
        <dbReference type="SAM" id="Phobius"/>
    </source>
</evidence>
<keyword evidence="1" id="KW-0812">Transmembrane</keyword>
<keyword evidence="4" id="KW-1185">Reference proteome</keyword>
<feature type="transmembrane region" description="Helical" evidence="1">
    <location>
        <begin position="273"/>
        <end position="291"/>
    </location>
</feature>